<keyword evidence="2" id="KW-0472">Membrane</keyword>
<feature type="region of interest" description="Disordered" evidence="1">
    <location>
        <begin position="109"/>
        <end position="138"/>
    </location>
</feature>
<dbReference type="AlphaFoldDB" id="A0A448Z3R0"/>
<dbReference type="EMBL" id="CAACVS010000095">
    <property type="protein sequence ID" value="VEU36599.1"/>
    <property type="molecule type" value="Genomic_DNA"/>
</dbReference>
<dbReference type="OrthoDB" id="43859at2759"/>
<name>A0A448Z3R0_9STRA</name>
<organism evidence="3 4">
    <name type="scientific">Pseudo-nitzschia multistriata</name>
    <dbReference type="NCBI Taxonomy" id="183589"/>
    <lineage>
        <taxon>Eukaryota</taxon>
        <taxon>Sar</taxon>
        <taxon>Stramenopiles</taxon>
        <taxon>Ochrophyta</taxon>
        <taxon>Bacillariophyta</taxon>
        <taxon>Bacillariophyceae</taxon>
        <taxon>Bacillariophycidae</taxon>
        <taxon>Bacillariales</taxon>
        <taxon>Bacillariaceae</taxon>
        <taxon>Pseudo-nitzschia</taxon>
    </lineage>
</organism>
<sequence>MQDRTLDREAVDKAKPLTPEDLAREQITTELKEARNLLAESVTPEAAEFWTNQVVDLQKKLRALDGNGAESSFPTNKNDYGSYFKSQEGILSNLWQTLGYAPSKQEKDIELTTSPVSSPVPSPVPSEDVSAEEKPEENEKPIVDVVAPADLPGGYQFEAELNGRRFIATVPVGGVQKGKTFYCYMEETNGTDALYGRWRDELTDIYKYGPKHPMTLVSIVCPLLALSKVMEKVGLDITGQKAPRTVSQTGLWSPRGMALSMLSLWAGLNVTILFGFELKLHAYLALSAADFCSIILVNLSMLAFTIYATVNTRNYIVQKFEIPAGKYGSLAETILSAVFFPLSIAQMGRHTVCYDSNEGVWCDPTRIFRQDSNEGPWCDPSGYLRHDIMEGASCDPTSILRQESTEGAICDPSRILKHEEP</sequence>
<feature type="transmembrane region" description="Helical" evidence="2">
    <location>
        <begin position="257"/>
        <end position="276"/>
    </location>
</feature>
<evidence type="ECO:0000313" key="4">
    <source>
        <dbReference type="Proteomes" id="UP000291116"/>
    </source>
</evidence>
<reference evidence="3 4" key="1">
    <citation type="submission" date="2019-01" db="EMBL/GenBank/DDBJ databases">
        <authorList>
            <person name="Ferrante I. M."/>
        </authorList>
    </citation>
    <scope>NUCLEOTIDE SEQUENCE [LARGE SCALE GENOMIC DNA]</scope>
    <source>
        <strain evidence="3 4">B856</strain>
    </source>
</reference>
<proteinExistence type="predicted"/>
<keyword evidence="2" id="KW-0812">Transmembrane</keyword>
<accession>A0A448Z3R0</accession>
<feature type="compositionally biased region" description="Basic and acidic residues" evidence="1">
    <location>
        <begin position="1"/>
        <end position="15"/>
    </location>
</feature>
<feature type="region of interest" description="Disordered" evidence="1">
    <location>
        <begin position="1"/>
        <end position="25"/>
    </location>
</feature>
<evidence type="ECO:0000256" key="2">
    <source>
        <dbReference type="SAM" id="Phobius"/>
    </source>
</evidence>
<dbReference type="Proteomes" id="UP000291116">
    <property type="component" value="Unassembled WGS sequence"/>
</dbReference>
<protein>
    <submittedName>
        <fullName evidence="3">Uncharacterized protein</fullName>
    </submittedName>
</protein>
<evidence type="ECO:0000256" key="1">
    <source>
        <dbReference type="SAM" id="MobiDB-lite"/>
    </source>
</evidence>
<evidence type="ECO:0000313" key="3">
    <source>
        <dbReference type="EMBL" id="VEU36599.1"/>
    </source>
</evidence>
<gene>
    <name evidence="3" type="ORF">PSNMU_V1.4_AUG-EV-PASAV3_0033620</name>
</gene>
<keyword evidence="2" id="KW-1133">Transmembrane helix</keyword>
<keyword evidence="4" id="KW-1185">Reference proteome</keyword>
<feature type="transmembrane region" description="Helical" evidence="2">
    <location>
        <begin position="282"/>
        <end position="310"/>
    </location>
</feature>